<evidence type="ECO:0000256" key="3">
    <source>
        <dbReference type="ARBA" id="ARBA00022692"/>
    </source>
</evidence>
<dbReference type="AlphaFoldDB" id="A0A7S0NV70"/>
<dbReference type="GO" id="GO:0032472">
    <property type="term" value="P:Golgi calcium ion transport"/>
    <property type="evidence" value="ECO:0007669"/>
    <property type="project" value="TreeGrafter"/>
</dbReference>
<protein>
    <recommendedName>
        <fullName evidence="6">GDT1 family protein</fullName>
    </recommendedName>
</protein>
<keyword evidence="3 6" id="KW-0812">Transmembrane</keyword>
<keyword evidence="6" id="KW-0732">Signal</keyword>
<name>A0A7S0NV70_9EUKA</name>
<evidence type="ECO:0000256" key="4">
    <source>
        <dbReference type="ARBA" id="ARBA00022989"/>
    </source>
</evidence>
<evidence type="ECO:0000256" key="1">
    <source>
        <dbReference type="ARBA" id="ARBA00004141"/>
    </source>
</evidence>
<organism evidence="7">
    <name type="scientific">Calcidiscus leptoporus</name>
    <dbReference type="NCBI Taxonomy" id="127549"/>
    <lineage>
        <taxon>Eukaryota</taxon>
        <taxon>Haptista</taxon>
        <taxon>Haptophyta</taxon>
        <taxon>Prymnesiophyceae</taxon>
        <taxon>Coccolithales</taxon>
        <taxon>Calcidiscaceae</taxon>
        <taxon>Calcidiscus</taxon>
    </lineage>
</organism>
<dbReference type="InterPro" id="IPR001727">
    <property type="entry name" value="GDT1-like"/>
</dbReference>
<dbReference type="InterPro" id="IPR049555">
    <property type="entry name" value="GDT1-like_CS"/>
</dbReference>
<keyword evidence="5 6" id="KW-0472">Membrane</keyword>
<dbReference type="PROSITE" id="PS01214">
    <property type="entry name" value="UPF0016"/>
    <property type="match status" value="1"/>
</dbReference>
<feature type="transmembrane region" description="Helical" evidence="6">
    <location>
        <begin position="135"/>
        <end position="160"/>
    </location>
</feature>
<proteinExistence type="inferred from homology"/>
<dbReference type="GO" id="GO:0032468">
    <property type="term" value="P:Golgi calcium ion homeostasis"/>
    <property type="evidence" value="ECO:0007669"/>
    <property type="project" value="TreeGrafter"/>
</dbReference>
<dbReference type="GO" id="GO:0005384">
    <property type="term" value="F:manganese ion transmembrane transporter activity"/>
    <property type="evidence" value="ECO:0007669"/>
    <property type="project" value="TreeGrafter"/>
</dbReference>
<dbReference type="GO" id="GO:0005794">
    <property type="term" value="C:Golgi apparatus"/>
    <property type="evidence" value="ECO:0007669"/>
    <property type="project" value="TreeGrafter"/>
</dbReference>
<evidence type="ECO:0000256" key="6">
    <source>
        <dbReference type="RuleBase" id="RU365102"/>
    </source>
</evidence>
<sequence>MLVMLGLLLAPSLAHAWIAAHVPHVQLHHHTPLRPVLCSRMHGHAAVRERLQESSAADGLRPPALDMAPHGLLRWARVLPAACIGAAVLLHPSAAHASGIADSAFVQASSLIFVSEIGDKTFFIATLLAARASKLLTFAGCAGALALMTVISVIIGQIFHAVPPSITRGLPIDDYVAIASFVYFGIKALLDAKDLDDGSSGIDDEREEAEKALEEAGADQKSGWPLVIEACTLTVVAEIGDRSQIATIALAAAANPFGVATGAIVGHCVATGMAVLGGSFISKYLSEKVIGITGGVLFLVFALTTAIGLF</sequence>
<evidence type="ECO:0000313" key="7">
    <source>
        <dbReference type="EMBL" id="CAD8535837.1"/>
    </source>
</evidence>
<gene>
    <name evidence="7" type="ORF">CLEP1334_LOCUS11117</name>
</gene>
<feature type="transmembrane region" description="Helical" evidence="6">
    <location>
        <begin position="289"/>
        <end position="309"/>
    </location>
</feature>
<reference evidence="7" key="1">
    <citation type="submission" date="2021-01" db="EMBL/GenBank/DDBJ databases">
        <authorList>
            <person name="Corre E."/>
            <person name="Pelletier E."/>
            <person name="Niang G."/>
            <person name="Scheremetjew M."/>
            <person name="Finn R."/>
            <person name="Kale V."/>
            <person name="Holt S."/>
            <person name="Cochrane G."/>
            <person name="Meng A."/>
            <person name="Brown T."/>
            <person name="Cohen L."/>
        </authorList>
    </citation>
    <scope>NUCLEOTIDE SEQUENCE</scope>
    <source>
        <strain evidence="7">RCC1130</strain>
    </source>
</reference>
<keyword evidence="4 6" id="KW-1133">Transmembrane helix</keyword>
<feature type="signal peptide" evidence="6">
    <location>
        <begin position="1"/>
        <end position="16"/>
    </location>
</feature>
<dbReference type="Pfam" id="PF01169">
    <property type="entry name" value="GDT1"/>
    <property type="match status" value="2"/>
</dbReference>
<evidence type="ECO:0000256" key="5">
    <source>
        <dbReference type="ARBA" id="ARBA00023136"/>
    </source>
</evidence>
<comment type="subcellular location">
    <subcellularLocation>
        <location evidence="1 6">Membrane</location>
        <topology evidence="1 6">Multi-pass membrane protein</topology>
    </subcellularLocation>
</comment>
<dbReference type="PANTHER" id="PTHR12608">
    <property type="entry name" value="TRANSMEMBRANE PROTEIN HTP-1 RELATED"/>
    <property type="match status" value="1"/>
</dbReference>
<comment type="similarity">
    <text evidence="2 6">Belongs to the GDT1 family.</text>
</comment>
<feature type="chain" id="PRO_5031593692" description="GDT1 family protein" evidence="6">
    <location>
        <begin position="17"/>
        <end position="310"/>
    </location>
</feature>
<dbReference type="EMBL" id="HBER01022119">
    <property type="protein sequence ID" value="CAD8535837.1"/>
    <property type="molecule type" value="Transcribed_RNA"/>
</dbReference>
<dbReference type="GO" id="GO:0015085">
    <property type="term" value="F:calcium ion transmembrane transporter activity"/>
    <property type="evidence" value="ECO:0007669"/>
    <property type="project" value="TreeGrafter"/>
</dbReference>
<dbReference type="GO" id="GO:0016020">
    <property type="term" value="C:membrane"/>
    <property type="evidence" value="ECO:0007669"/>
    <property type="project" value="UniProtKB-SubCell"/>
</dbReference>
<accession>A0A7S0NV70</accession>
<evidence type="ECO:0000256" key="2">
    <source>
        <dbReference type="ARBA" id="ARBA00009190"/>
    </source>
</evidence>
<dbReference type="PANTHER" id="PTHR12608:SF6">
    <property type="entry name" value="PROTEIN PAM71, CHLOROPLASTIC"/>
    <property type="match status" value="1"/>
</dbReference>
<feature type="transmembrane region" description="Helical" evidence="6">
    <location>
        <begin position="257"/>
        <end position="277"/>
    </location>
</feature>
<comment type="caution">
    <text evidence="6">Lacks conserved residue(s) required for the propagation of feature annotation.</text>
</comment>